<gene>
    <name evidence="2" type="ORF">PXEA_LOCUS14750</name>
</gene>
<dbReference type="AlphaFoldDB" id="A0A448WVP8"/>
<evidence type="ECO:0000313" key="3">
    <source>
        <dbReference type="Proteomes" id="UP000784294"/>
    </source>
</evidence>
<evidence type="ECO:0000256" key="1">
    <source>
        <dbReference type="SAM" id="MobiDB-lite"/>
    </source>
</evidence>
<sequence length="208" mass="22210">MSANKKDLMNKPDFSLKGLDKSPILVSLPIEANQIETDADYLVDPSEPRVSDESAADKEAAFTEVSHASLSFKYSGPAITTISEADANVNVSPNRCMDSNEACITGRQPSNANATRRSAVMDKTTLTTANKLENSIKPQVALSAPVDTMRSVIRSSGSRATKSDRESIGRFGSAGPTKRVVPEKQPFIEHSAGLSLILLCSALILLSV</sequence>
<evidence type="ECO:0000313" key="2">
    <source>
        <dbReference type="EMBL" id="VEL21310.1"/>
    </source>
</evidence>
<dbReference type="EMBL" id="CAAALY010050649">
    <property type="protein sequence ID" value="VEL21310.1"/>
    <property type="molecule type" value="Genomic_DNA"/>
</dbReference>
<comment type="caution">
    <text evidence="2">The sequence shown here is derived from an EMBL/GenBank/DDBJ whole genome shotgun (WGS) entry which is preliminary data.</text>
</comment>
<dbReference type="Proteomes" id="UP000784294">
    <property type="component" value="Unassembled WGS sequence"/>
</dbReference>
<proteinExistence type="predicted"/>
<feature type="region of interest" description="Disordered" evidence="1">
    <location>
        <begin position="154"/>
        <end position="177"/>
    </location>
</feature>
<protein>
    <submittedName>
        <fullName evidence="2">Uncharacterized protein</fullName>
    </submittedName>
</protein>
<keyword evidence="3" id="KW-1185">Reference proteome</keyword>
<name>A0A448WVP8_9PLAT</name>
<organism evidence="2 3">
    <name type="scientific">Protopolystoma xenopodis</name>
    <dbReference type="NCBI Taxonomy" id="117903"/>
    <lineage>
        <taxon>Eukaryota</taxon>
        <taxon>Metazoa</taxon>
        <taxon>Spiralia</taxon>
        <taxon>Lophotrochozoa</taxon>
        <taxon>Platyhelminthes</taxon>
        <taxon>Monogenea</taxon>
        <taxon>Polyopisthocotylea</taxon>
        <taxon>Polystomatidea</taxon>
        <taxon>Polystomatidae</taxon>
        <taxon>Protopolystoma</taxon>
    </lineage>
</organism>
<accession>A0A448WVP8</accession>
<reference evidence="2" key="1">
    <citation type="submission" date="2018-11" db="EMBL/GenBank/DDBJ databases">
        <authorList>
            <consortium name="Pathogen Informatics"/>
        </authorList>
    </citation>
    <scope>NUCLEOTIDE SEQUENCE</scope>
</reference>